<evidence type="ECO:0000256" key="1">
    <source>
        <dbReference type="SAM" id="Phobius"/>
    </source>
</evidence>
<evidence type="ECO:0000313" key="3">
    <source>
        <dbReference type="Proteomes" id="UP001283361"/>
    </source>
</evidence>
<organism evidence="2 3">
    <name type="scientific">Elysia crispata</name>
    <name type="common">lettuce slug</name>
    <dbReference type="NCBI Taxonomy" id="231223"/>
    <lineage>
        <taxon>Eukaryota</taxon>
        <taxon>Metazoa</taxon>
        <taxon>Spiralia</taxon>
        <taxon>Lophotrochozoa</taxon>
        <taxon>Mollusca</taxon>
        <taxon>Gastropoda</taxon>
        <taxon>Heterobranchia</taxon>
        <taxon>Euthyneura</taxon>
        <taxon>Panpulmonata</taxon>
        <taxon>Sacoglossa</taxon>
        <taxon>Placobranchoidea</taxon>
        <taxon>Plakobranchidae</taxon>
        <taxon>Elysia</taxon>
    </lineage>
</organism>
<accession>A0AAE0ZG73</accession>
<keyword evidence="1" id="KW-0812">Transmembrane</keyword>
<keyword evidence="3" id="KW-1185">Reference proteome</keyword>
<gene>
    <name evidence="2" type="ORF">RRG08_045537</name>
</gene>
<feature type="transmembrane region" description="Helical" evidence="1">
    <location>
        <begin position="107"/>
        <end position="136"/>
    </location>
</feature>
<evidence type="ECO:0000313" key="2">
    <source>
        <dbReference type="EMBL" id="KAK3768834.1"/>
    </source>
</evidence>
<keyword evidence="1" id="KW-0472">Membrane</keyword>
<name>A0AAE0ZG73_9GAST</name>
<protein>
    <submittedName>
        <fullName evidence="2">Uncharacterized protein</fullName>
    </submittedName>
</protein>
<dbReference type="AlphaFoldDB" id="A0AAE0ZG73"/>
<dbReference type="EMBL" id="JAWDGP010004011">
    <property type="protein sequence ID" value="KAK3768834.1"/>
    <property type="molecule type" value="Genomic_DNA"/>
</dbReference>
<dbReference type="Proteomes" id="UP001283361">
    <property type="component" value="Unassembled WGS sequence"/>
</dbReference>
<sequence>MLCILQKSSPEPIKKCGAFPSSHFSLVVKAVPGGPACVQSIELLKCSDFSWHHFGVCLRRKPSSQSRPGRSSLNGFSNSFSLIKSWIMAFTSSLAKAPAPLSKDYEAFLQALALGMVIKQFVVLGCVSIGISFLTLRSKDFCLSTP</sequence>
<reference evidence="2" key="1">
    <citation type="journal article" date="2023" name="G3 (Bethesda)">
        <title>A reference genome for the long-term kleptoplast-retaining sea slug Elysia crispata morphotype clarki.</title>
        <authorList>
            <person name="Eastman K.E."/>
            <person name="Pendleton A.L."/>
            <person name="Shaikh M.A."/>
            <person name="Suttiyut T."/>
            <person name="Ogas R."/>
            <person name="Tomko P."/>
            <person name="Gavelis G."/>
            <person name="Widhalm J.R."/>
            <person name="Wisecaver J.H."/>
        </authorList>
    </citation>
    <scope>NUCLEOTIDE SEQUENCE</scope>
    <source>
        <strain evidence="2">ECLA1</strain>
    </source>
</reference>
<comment type="caution">
    <text evidence="2">The sequence shown here is derived from an EMBL/GenBank/DDBJ whole genome shotgun (WGS) entry which is preliminary data.</text>
</comment>
<keyword evidence="1" id="KW-1133">Transmembrane helix</keyword>
<proteinExistence type="predicted"/>